<evidence type="ECO:0000313" key="9">
    <source>
        <dbReference type="EMBL" id="GGA64330.1"/>
    </source>
</evidence>
<dbReference type="GO" id="GO:0016491">
    <property type="term" value="F:oxidoreductase activity"/>
    <property type="evidence" value="ECO:0007669"/>
    <property type="project" value="UniProtKB-KW"/>
</dbReference>
<evidence type="ECO:0000256" key="2">
    <source>
        <dbReference type="ARBA" id="ARBA00005791"/>
    </source>
</evidence>
<sequence length="219" mass="24143">MTRRSIVFLTGLVALIVFAGGVFLYDRYGGNSAQPVAAAQGDALVRAHSPIIGPANAPVTIVEFLDPSCEACRAFYPAVKQIMANFPDETRLVIRYTPFHEGSEEAVRILETARLQDRYEPVLEALLAQQPEWAVHGAPDLEKAWEIAGAAGLDVEQARREMSSDEIDAVLEQDLADVQSNNVRQTPTFFVNGRPLESFGPQQLYDLVREEVETARATQ</sequence>
<keyword evidence="4" id="KW-0560">Oxidoreductase</keyword>
<protein>
    <recommendedName>
        <fullName evidence="8">Thioredoxin domain-containing protein</fullName>
    </recommendedName>
</protein>
<organism evidence="9 10">
    <name type="scientific">Pelagibacterium lentulum</name>
    <dbReference type="NCBI Taxonomy" id="2029865"/>
    <lineage>
        <taxon>Bacteria</taxon>
        <taxon>Pseudomonadati</taxon>
        <taxon>Pseudomonadota</taxon>
        <taxon>Alphaproteobacteria</taxon>
        <taxon>Hyphomicrobiales</taxon>
        <taxon>Devosiaceae</taxon>
        <taxon>Pelagibacterium</taxon>
    </lineage>
</organism>
<evidence type="ECO:0000313" key="10">
    <source>
        <dbReference type="Proteomes" id="UP000596977"/>
    </source>
</evidence>
<comment type="caution">
    <text evidence="9">The sequence shown here is derived from an EMBL/GenBank/DDBJ whole genome shotgun (WGS) entry which is preliminary data.</text>
</comment>
<dbReference type="EMBL" id="BMKB01000012">
    <property type="protein sequence ID" value="GGA64330.1"/>
    <property type="molecule type" value="Genomic_DNA"/>
</dbReference>
<dbReference type="Pfam" id="PF13462">
    <property type="entry name" value="Thioredoxin_4"/>
    <property type="match status" value="1"/>
</dbReference>
<dbReference type="InterPro" id="IPR012336">
    <property type="entry name" value="Thioredoxin-like_fold"/>
</dbReference>
<keyword evidence="7" id="KW-0812">Transmembrane</keyword>
<feature type="transmembrane region" description="Helical" evidence="7">
    <location>
        <begin position="6"/>
        <end position="25"/>
    </location>
</feature>
<proteinExistence type="inferred from homology"/>
<keyword evidence="5" id="KW-1015">Disulfide bond</keyword>
<evidence type="ECO:0000256" key="5">
    <source>
        <dbReference type="ARBA" id="ARBA00023157"/>
    </source>
</evidence>
<dbReference type="RefSeq" id="WP_127071603.1">
    <property type="nucleotide sequence ID" value="NZ_BMKB01000012.1"/>
</dbReference>
<dbReference type="Gene3D" id="3.40.30.10">
    <property type="entry name" value="Glutaredoxin"/>
    <property type="match status" value="1"/>
</dbReference>
<dbReference type="PANTHER" id="PTHR13887:SF14">
    <property type="entry name" value="DISULFIDE BOND FORMATION PROTEIN D"/>
    <property type="match status" value="1"/>
</dbReference>
<keyword evidence="7" id="KW-1133">Transmembrane helix</keyword>
<reference evidence="9 10" key="1">
    <citation type="journal article" date="2014" name="Int. J. Syst. Evol. Microbiol.">
        <title>Complete genome sequence of Corynebacterium casei LMG S-19264T (=DSM 44701T), isolated from a smear-ripened cheese.</title>
        <authorList>
            <consortium name="US DOE Joint Genome Institute (JGI-PGF)"/>
            <person name="Walter F."/>
            <person name="Albersmeier A."/>
            <person name="Kalinowski J."/>
            <person name="Ruckert C."/>
        </authorList>
    </citation>
    <scope>NUCLEOTIDE SEQUENCE [LARGE SCALE GENOMIC DNA]</scope>
    <source>
        <strain evidence="9 10">CGMCC 1.15896</strain>
    </source>
</reference>
<evidence type="ECO:0000256" key="4">
    <source>
        <dbReference type="ARBA" id="ARBA00023002"/>
    </source>
</evidence>
<dbReference type="Proteomes" id="UP000596977">
    <property type="component" value="Unassembled WGS sequence"/>
</dbReference>
<evidence type="ECO:0000256" key="6">
    <source>
        <dbReference type="ARBA" id="ARBA00023284"/>
    </source>
</evidence>
<evidence type="ECO:0000256" key="7">
    <source>
        <dbReference type="SAM" id="Phobius"/>
    </source>
</evidence>
<keyword evidence="10" id="KW-1185">Reference proteome</keyword>
<comment type="similarity">
    <text evidence="2">Belongs to the thioredoxin family. DsbA subfamily.</text>
</comment>
<dbReference type="PROSITE" id="PS51352">
    <property type="entry name" value="THIOREDOXIN_2"/>
    <property type="match status" value="1"/>
</dbReference>
<dbReference type="InterPro" id="IPR036249">
    <property type="entry name" value="Thioredoxin-like_sf"/>
</dbReference>
<keyword evidence="6" id="KW-0676">Redox-active center</keyword>
<evidence type="ECO:0000256" key="3">
    <source>
        <dbReference type="ARBA" id="ARBA00022729"/>
    </source>
</evidence>
<evidence type="ECO:0000256" key="1">
    <source>
        <dbReference type="ARBA" id="ARBA00003565"/>
    </source>
</evidence>
<dbReference type="SUPFAM" id="SSF52833">
    <property type="entry name" value="Thioredoxin-like"/>
    <property type="match status" value="1"/>
</dbReference>
<comment type="function">
    <text evidence="1">May be required for disulfide bond formation in some proteins.</text>
</comment>
<keyword evidence="7" id="KW-0472">Membrane</keyword>
<dbReference type="InterPro" id="IPR013766">
    <property type="entry name" value="Thioredoxin_domain"/>
</dbReference>
<dbReference type="AlphaFoldDB" id="A0A916W449"/>
<dbReference type="OrthoDB" id="9780340at2"/>
<name>A0A916W449_9HYPH</name>
<evidence type="ECO:0000259" key="8">
    <source>
        <dbReference type="PROSITE" id="PS51352"/>
    </source>
</evidence>
<accession>A0A916W449</accession>
<gene>
    <name evidence="9" type="ORF">GCM10011499_38460</name>
</gene>
<feature type="domain" description="Thioredoxin" evidence="8">
    <location>
        <begin position="33"/>
        <end position="217"/>
    </location>
</feature>
<keyword evidence="3" id="KW-0732">Signal</keyword>
<dbReference type="PANTHER" id="PTHR13887">
    <property type="entry name" value="GLUTATHIONE S-TRANSFERASE KAPPA"/>
    <property type="match status" value="1"/>
</dbReference>